<keyword evidence="2" id="KW-1185">Reference proteome</keyword>
<dbReference type="Proteomes" id="UP000324222">
    <property type="component" value="Unassembled WGS sequence"/>
</dbReference>
<accession>A0A5B7J6K2</accession>
<organism evidence="1 2">
    <name type="scientific">Portunus trituberculatus</name>
    <name type="common">Swimming crab</name>
    <name type="synonym">Neptunus trituberculatus</name>
    <dbReference type="NCBI Taxonomy" id="210409"/>
    <lineage>
        <taxon>Eukaryota</taxon>
        <taxon>Metazoa</taxon>
        <taxon>Ecdysozoa</taxon>
        <taxon>Arthropoda</taxon>
        <taxon>Crustacea</taxon>
        <taxon>Multicrustacea</taxon>
        <taxon>Malacostraca</taxon>
        <taxon>Eumalacostraca</taxon>
        <taxon>Eucarida</taxon>
        <taxon>Decapoda</taxon>
        <taxon>Pleocyemata</taxon>
        <taxon>Brachyura</taxon>
        <taxon>Eubrachyura</taxon>
        <taxon>Portunoidea</taxon>
        <taxon>Portunidae</taxon>
        <taxon>Portuninae</taxon>
        <taxon>Portunus</taxon>
    </lineage>
</organism>
<gene>
    <name evidence="1" type="ORF">E2C01_085360</name>
</gene>
<comment type="caution">
    <text evidence="1">The sequence shown here is derived from an EMBL/GenBank/DDBJ whole genome shotgun (WGS) entry which is preliminary data.</text>
</comment>
<evidence type="ECO:0000313" key="1">
    <source>
        <dbReference type="EMBL" id="MPC90379.1"/>
    </source>
</evidence>
<dbReference type="EMBL" id="VSRR010084173">
    <property type="protein sequence ID" value="MPC90379.1"/>
    <property type="molecule type" value="Genomic_DNA"/>
</dbReference>
<dbReference type="AlphaFoldDB" id="A0A5B7J6K2"/>
<sequence>MPHPAPTSSLPLPTPPLLLPWALRRPFLPFFASFVSRCTPQPVRILASNYNPSRTVRVLSEFSFPLPAARRPLPASRISTYALTPAWKRRDLRGVPLGNYRKLEVFL</sequence>
<reference evidence="1 2" key="1">
    <citation type="submission" date="2019-05" db="EMBL/GenBank/DDBJ databases">
        <title>Another draft genome of Portunus trituberculatus and its Hox gene families provides insights of decapod evolution.</title>
        <authorList>
            <person name="Jeong J.-H."/>
            <person name="Song I."/>
            <person name="Kim S."/>
            <person name="Choi T."/>
            <person name="Kim D."/>
            <person name="Ryu S."/>
            <person name="Kim W."/>
        </authorList>
    </citation>
    <scope>NUCLEOTIDE SEQUENCE [LARGE SCALE GENOMIC DNA]</scope>
    <source>
        <tissue evidence="1">Muscle</tissue>
    </source>
</reference>
<name>A0A5B7J6K2_PORTR</name>
<proteinExistence type="predicted"/>
<evidence type="ECO:0000313" key="2">
    <source>
        <dbReference type="Proteomes" id="UP000324222"/>
    </source>
</evidence>
<protein>
    <submittedName>
        <fullName evidence="1">Uncharacterized protein</fullName>
    </submittedName>
</protein>